<dbReference type="InterPro" id="IPR024111">
    <property type="entry name" value="PEX5/PEX5L"/>
</dbReference>
<feature type="compositionally biased region" description="Low complexity" evidence="9">
    <location>
        <begin position="144"/>
        <end position="156"/>
    </location>
</feature>
<dbReference type="GO" id="GO:0005052">
    <property type="term" value="F:peroxisome matrix targeting signal-1 binding"/>
    <property type="evidence" value="ECO:0007669"/>
    <property type="project" value="TreeGrafter"/>
</dbReference>
<feature type="repeat" description="TPR" evidence="8">
    <location>
        <begin position="341"/>
        <end position="374"/>
    </location>
</feature>
<evidence type="ECO:0000256" key="6">
    <source>
        <dbReference type="ARBA" id="ARBA00022803"/>
    </source>
</evidence>
<name>A0A1Y1USQ3_9TREE</name>
<dbReference type="GO" id="GO:0005829">
    <property type="term" value="C:cytosol"/>
    <property type="evidence" value="ECO:0007669"/>
    <property type="project" value="TreeGrafter"/>
</dbReference>
<evidence type="ECO:0000256" key="4">
    <source>
        <dbReference type="ARBA" id="ARBA00022490"/>
    </source>
</evidence>
<dbReference type="SMART" id="SM00028">
    <property type="entry name" value="TPR"/>
    <property type="match status" value="4"/>
</dbReference>
<dbReference type="AlphaFoldDB" id="A0A1Y1USQ3"/>
<dbReference type="InParanoid" id="A0A1Y1USQ3"/>
<evidence type="ECO:0000313" key="10">
    <source>
        <dbReference type="EMBL" id="ORX40456.1"/>
    </source>
</evidence>
<dbReference type="Pfam" id="PF00515">
    <property type="entry name" value="TPR_1"/>
    <property type="match status" value="1"/>
</dbReference>
<comment type="similarity">
    <text evidence="3">Belongs to the peroxisomal targeting signal receptor family.</text>
</comment>
<accession>A0A1Y1USQ3</accession>
<feature type="repeat" description="TPR" evidence="8">
    <location>
        <begin position="477"/>
        <end position="510"/>
    </location>
</feature>
<evidence type="ECO:0000256" key="1">
    <source>
        <dbReference type="ARBA" id="ARBA00004275"/>
    </source>
</evidence>
<comment type="subcellular location">
    <subcellularLocation>
        <location evidence="2">Cytoplasm</location>
    </subcellularLocation>
    <subcellularLocation>
        <location evidence="1">Peroxisome</location>
    </subcellularLocation>
</comment>
<dbReference type="Proteomes" id="UP000193218">
    <property type="component" value="Unassembled WGS sequence"/>
</dbReference>
<dbReference type="InterPro" id="IPR011990">
    <property type="entry name" value="TPR-like_helical_dom_sf"/>
</dbReference>
<evidence type="ECO:0000313" key="11">
    <source>
        <dbReference type="Proteomes" id="UP000193218"/>
    </source>
</evidence>
<keyword evidence="5" id="KW-0677">Repeat</keyword>
<gene>
    <name evidence="10" type="ORF">BD324DRAFT_610773</name>
</gene>
<dbReference type="PANTHER" id="PTHR10130">
    <property type="entry name" value="PEROXISOMAL TARGETING SIGNAL 1 RECEPTOR PEX5"/>
    <property type="match status" value="1"/>
</dbReference>
<dbReference type="PROSITE" id="PS50005">
    <property type="entry name" value="TPR"/>
    <property type="match status" value="3"/>
</dbReference>
<reference evidence="10 11" key="1">
    <citation type="submission" date="2017-03" db="EMBL/GenBank/DDBJ databases">
        <title>Widespread Adenine N6-methylation of Active Genes in Fungi.</title>
        <authorList>
            <consortium name="DOE Joint Genome Institute"/>
            <person name="Mondo S.J."/>
            <person name="Dannebaum R.O."/>
            <person name="Kuo R.C."/>
            <person name="Louie K.B."/>
            <person name="Bewick A.J."/>
            <person name="Labutti K."/>
            <person name="Haridas S."/>
            <person name="Kuo A."/>
            <person name="Salamov A."/>
            <person name="Ahrendt S.R."/>
            <person name="Lau R."/>
            <person name="Bowen B.P."/>
            <person name="Lipzen A."/>
            <person name="Sullivan W."/>
            <person name="Andreopoulos W.B."/>
            <person name="Clum A."/>
            <person name="Lindquist E."/>
            <person name="Daum C."/>
            <person name="Northen T.R."/>
            <person name="Ramamoorthy G."/>
            <person name="Schmitz R.J."/>
            <person name="Gryganskyi A."/>
            <person name="Culley D."/>
            <person name="Magnuson J."/>
            <person name="James T.Y."/>
            <person name="O'Malley M.A."/>
            <person name="Stajich J.E."/>
            <person name="Spatafora J.W."/>
            <person name="Visel A."/>
            <person name="Grigoriev I.V."/>
        </authorList>
    </citation>
    <scope>NUCLEOTIDE SEQUENCE [LARGE SCALE GENOMIC DNA]</scope>
    <source>
        <strain evidence="10 11">NRRL Y-17943</strain>
    </source>
</reference>
<dbReference type="GO" id="GO:0016560">
    <property type="term" value="P:protein import into peroxisome matrix, docking"/>
    <property type="evidence" value="ECO:0007669"/>
    <property type="project" value="TreeGrafter"/>
</dbReference>
<proteinExistence type="inferred from homology"/>
<dbReference type="OrthoDB" id="10006023at2759"/>
<evidence type="ECO:0000256" key="9">
    <source>
        <dbReference type="SAM" id="MobiDB-lite"/>
    </source>
</evidence>
<dbReference type="Pfam" id="PF13181">
    <property type="entry name" value="TPR_8"/>
    <property type="match status" value="2"/>
</dbReference>
<keyword evidence="4" id="KW-0963">Cytoplasm</keyword>
<dbReference type="GeneID" id="33556029"/>
<keyword evidence="6 8" id="KW-0802">TPR repeat</keyword>
<keyword evidence="7" id="KW-0576">Peroxisome</keyword>
<dbReference type="PANTHER" id="PTHR10130:SF0">
    <property type="entry name" value="GH08708P"/>
    <property type="match status" value="1"/>
</dbReference>
<evidence type="ECO:0000256" key="2">
    <source>
        <dbReference type="ARBA" id="ARBA00004496"/>
    </source>
</evidence>
<comment type="caution">
    <text evidence="10">The sequence shown here is derived from an EMBL/GenBank/DDBJ whole genome shotgun (WGS) entry which is preliminary data.</text>
</comment>
<dbReference type="Gene3D" id="1.25.40.10">
    <property type="entry name" value="Tetratricopeptide repeat domain"/>
    <property type="match status" value="1"/>
</dbReference>
<evidence type="ECO:0000256" key="3">
    <source>
        <dbReference type="ARBA" id="ARBA00005348"/>
    </source>
</evidence>
<sequence length="601" mass="66659">MSAFLGGADCGPVNPLKNVTGRLDVDRSLFQDRLVSKPNIAGPSRDVTNSQSPFDLSELRTHLVPAAAPIGLQLRPAVSDWAQSFVPSARAAGKQREVIGWEREFNTREHEPRQDGFQGPRQLLPRQIERTPWQPMLNRPYIVPTQETQEPTQEPTRPAPLPREPLDDAQEILARTAQAFVADADQSSLLRDNPKLAQSRFMELVNAVAKKDVVVQAPPVQSFDQVGPGATFVERPVASNWASEFSPAPARSVHFEKIVEVDFEQDTFAEFHSQLRQARSPRLGVGALESWHELQGVEGKAQTRYLFQSANPYEDIVGHDSPTLKGVLELEAVVQASPQDHEAWFHLGLKQQENEREDQAILALAKAVQLDPDHRPTYLALAVSYTNEGDQGAANVMLEKWIDLQEGAMALVRRDGETLSQERDRLIQRLIGLARQSPDEVDPDIQVALGVLFNSSEDYAKAEDCFQAALSVRPDDWILYNRLGATLANSGRSNEAISYYHKALSLHPNFVRALFNLGIAHVNLAQYAQAAQRILDALRLQHADATEAYSGSSLQKGIGSNVLWSTLRNVCMHMGRQDYVELASRRDLDGFPSVVEASLGS</sequence>
<protein>
    <submittedName>
        <fullName evidence="10">Uncharacterized protein</fullName>
    </submittedName>
</protein>
<feature type="repeat" description="TPR" evidence="8">
    <location>
        <begin position="443"/>
        <end position="476"/>
    </location>
</feature>
<evidence type="ECO:0000256" key="7">
    <source>
        <dbReference type="ARBA" id="ARBA00023140"/>
    </source>
</evidence>
<feature type="region of interest" description="Disordered" evidence="9">
    <location>
        <begin position="143"/>
        <end position="164"/>
    </location>
</feature>
<evidence type="ECO:0000256" key="5">
    <source>
        <dbReference type="ARBA" id="ARBA00022737"/>
    </source>
</evidence>
<dbReference type="STRING" id="4999.A0A1Y1USQ3"/>
<keyword evidence="11" id="KW-1185">Reference proteome</keyword>
<dbReference type="InterPro" id="IPR019734">
    <property type="entry name" value="TPR_rpt"/>
</dbReference>
<dbReference type="RefSeq" id="XP_021874135.1">
    <property type="nucleotide sequence ID" value="XM_022014221.1"/>
</dbReference>
<dbReference type="EMBL" id="NBSH01000001">
    <property type="protein sequence ID" value="ORX40456.1"/>
    <property type="molecule type" value="Genomic_DNA"/>
</dbReference>
<organism evidence="10 11">
    <name type="scientific">Kockovaella imperatae</name>
    <dbReference type="NCBI Taxonomy" id="4999"/>
    <lineage>
        <taxon>Eukaryota</taxon>
        <taxon>Fungi</taxon>
        <taxon>Dikarya</taxon>
        <taxon>Basidiomycota</taxon>
        <taxon>Agaricomycotina</taxon>
        <taxon>Tremellomycetes</taxon>
        <taxon>Tremellales</taxon>
        <taxon>Cuniculitremaceae</taxon>
        <taxon>Kockovaella</taxon>
    </lineage>
</organism>
<evidence type="ECO:0000256" key="8">
    <source>
        <dbReference type="PROSITE-ProRule" id="PRU00339"/>
    </source>
</evidence>
<dbReference type="SUPFAM" id="SSF48452">
    <property type="entry name" value="TPR-like"/>
    <property type="match status" value="1"/>
</dbReference>
<dbReference type="GO" id="GO:0005778">
    <property type="term" value="C:peroxisomal membrane"/>
    <property type="evidence" value="ECO:0007669"/>
    <property type="project" value="TreeGrafter"/>
</dbReference>